<evidence type="ECO:0000259" key="2">
    <source>
        <dbReference type="Pfam" id="PF05170"/>
    </source>
</evidence>
<dbReference type="Proteomes" id="UP000008809">
    <property type="component" value="Chromosome"/>
</dbReference>
<dbReference type="KEGG" id="rpb:RPB_0892"/>
<evidence type="ECO:0000256" key="1">
    <source>
        <dbReference type="SAM" id="MobiDB-lite"/>
    </source>
</evidence>
<dbReference type="InterPro" id="IPR052894">
    <property type="entry name" value="AsmA-related"/>
</dbReference>
<evidence type="ECO:0000313" key="3">
    <source>
        <dbReference type="EMBL" id="ABD05603.1"/>
    </source>
</evidence>
<dbReference type="InterPro" id="IPR007844">
    <property type="entry name" value="AsmA"/>
</dbReference>
<gene>
    <name evidence="3" type="ordered locus">RPB_0892</name>
</gene>
<dbReference type="HOGENOM" id="CLU_012870_1_0_5"/>
<dbReference type="AlphaFoldDB" id="Q2J1Q7"/>
<dbReference type="GO" id="GO:0005886">
    <property type="term" value="C:plasma membrane"/>
    <property type="evidence" value="ECO:0007669"/>
    <property type="project" value="TreeGrafter"/>
</dbReference>
<dbReference type="eggNOG" id="COG2982">
    <property type="taxonomic scope" value="Bacteria"/>
</dbReference>
<accession>Q2J1Q7</accession>
<feature type="compositionally biased region" description="Pro residues" evidence="1">
    <location>
        <begin position="623"/>
        <end position="633"/>
    </location>
</feature>
<dbReference type="STRING" id="316058.RPB_0892"/>
<dbReference type="RefSeq" id="WP_011439792.1">
    <property type="nucleotide sequence ID" value="NC_007778.1"/>
</dbReference>
<dbReference type="Pfam" id="PF05170">
    <property type="entry name" value="AsmA"/>
    <property type="match status" value="1"/>
</dbReference>
<dbReference type="EMBL" id="CP000250">
    <property type="protein sequence ID" value="ABD05603.1"/>
    <property type="molecule type" value="Genomic_DNA"/>
</dbReference>
<protein>
    <submittedName>
        <fullName evidence="3">AsmA</fullName>
    </submittedName>
</protein>
<feature type="region of interest" description="Disordered" evidence="1">
    <location>
        <begin position="608"/>
        <end position="639"/>
    </location>
</feature>
<organism evidence="3 4">
    <name type="scientific">Rhodopseudomonas palustris (strain HaA2)</name>
    <dbReference type="NCBI Taxonomy" id="316058"/>
    <lineage>
        <taxon>Bacteria</taxon>
        <taxon>Pseudomonadati</taxon>
        <taxon>Pseudomonadota</taxon>
        <taxon>Alphaproteobacteria</taxon>
        <taxon>Hyphomicrobiales</taxon>
        <taxon>Nitrobacteraceae</taxon>
        <taxon>Rhodopseudomonas</taxon>
    </lineage>
</organism>
<evidence type="ECO:0000313" key="4">
    <source>
        <dbReference type="Proteomes" id="UP000008809"/>
    </source>
</evidence>
<keyword evidence="4" id="KW-1185">Reference proteome</keyword>
<dbReference type="OrthoDB" id="225437at2"/>
<dbReference type="PANTHER" id="PTHR30441:SF4">
    <property type="entry name" value="PROTEIN ASMA"/>
    <property type="match status" value="1"/>
</dbReference>
<reference evidence="3 4" key="1">
    <citation type="submission" date="2006-01" db="EMBL/GenBank/DDBJ databases">
        <title>Complete sequence of Rhodopseudomonas palustris HaA2.</title>
        <authorList>
            <consortium name="US DOE Joint Genome Institute"/>
            <person name="Copeland A."/>
            <person name="Lucas S."/>
            <person name="Lapidus A."/>
            <person name="Barry K."/>
            <person name="Detter J.C."/>
            <person name="Glavina T."/>
            <person name="Hammon N."/>
            <person name="Israni S."/>
            <person name="Pitluck S."/>
            <person name="Chain P."/>
            <person name="Malfatti S."/>
            <person name="Shin M."/>
            <person name="Vergez L."/>
            <person name="Schmutz J."/>
            <person name="Larimer F."/>
            <person name="Land M."/>
            <person name="Hauser L."/>
            <person name="Pelletier D.A."/>
            <person name="Kyrpides N."/>
            <person name="Anderson I."/>
            <person name="Oda Y."/>
            <person name="Harwood C.S."/>
            <person name="Richardson P."/>
        </authorList>
    </citation>
    <scope>NUCLEOTIDE SEQUENCE [LARGE SCALE GENOMIC DNA]</scope>
    <source>
        <strain evidence="3 4">HaA2</strain>
    </source>
</reference>
<sequence length="655" mass="67562">MKLSKLAGILIAVIVVAAVLLVVVGIPSGAVTSAIQSRIERDTGYRLAIGGASKISLFPGFSVTLNDVTLQDPNDRNPDSRFTIGRVRAELPLGSVISGKPRVTELTLTKPELRVPLIRERAPTASSPPSPAIRNGRQIDTVIDRVIVEDGVVVMANAADRVEDRIERINAEITIDAERRVSAVGGAQLGGKPATFDIKASPPAADAQPVPVELKLEAPDLLRAPLAAKAEVRLRGALLQINGLSGTLGDGAFNGWASADLAGKPRLKLDLDFQRLDLGHPRTPAQPPGAPWSDARIDLSGLNYVDAELRLSANALNLGAAHFAPASIDAKLIGGVVTAQFSQIGVYGGEAEGQLGIDASQRTPSFSLRGDLDGVRALPLLSGLAEFDRIDGKMQAKLALRGSGDSPRAIMASLAGTAFVNVRDGEIRGLNVARMIRNLTSATLSGWQENGTEATDLTQLGASFRIAQGKAATADLALAGPLVRMTGAGTIDLGAKTLALKVEPKLVLTTQGQSAPGEPQAGPTAEPVGLGIPVMIEGPWASPRIFPDAAGILDNPDQAYARLRQMGKGLFGALGGGANSSAGGAPGADNPLGGALGESIGRLIQQGLQSGGAAGPSTGATPSQPPPQQPGAPPADRIDNDAAMNAIMKQLFRGQ</sequence>
<name>Q2J1Q7_RHOP2</name>
<dbReference type="GO" id="GO:0090313">
    <property type="term" value="P:regulation of protein targeting to membrane"/>
    <property type="evidence" value="ECO:0007669"/>
    <property type="project" value="TreeGrafter"/>
</dbReference>
<feature type="domain" description="AsmA" evidence="2">
    <location>
        <begin position="283"/>
        <end position="475"/>
    </location>
</feature>
<dbReference type="PANTHER" id="PTHR30441">
    <property type="entry name" value="DUF748 DOMAIN-CONTAINING PROTEIN"/>
    <property type="match status" value="1"/>
</dbReference>
<proteinExistence type="predicted"/>